<keyword evidence="6 8" id="KW-0472">Membrane</keyword>
<name>A0AA42HUP6_9BURK</name>
<comment type="caution">
    <text evidence="9">The sequence shown here is derived from an EMBL/GenBank/DDBJ whole genome shotgun (WGS) entry which is preliminary data.</text>
</comment>
<dbReference type="AlphaFoldDB" id="A0AA42HUP6"/>
<dbReference type="NCBIfam" id="NF010453">
    <property type="entry name" value="PRK13880.1"/>
    <property type="match status" value="1"/>
</dbReference>
<dbReference type="PANTHER" id="PTHR37937:SF1">
    <property type="entry name" value="CONJUGATIVE TRANSFER: DNA TRANSPORT"/>
    <property type="match status" value="1"/>
</dbReference>
<accession>A0AA42HUP6</accession>
<dbReference type="Pfam" id="PF02534">
    <property type="entry name" value="T4SS-DNA_transf"/>
    <property type="match status" value="1"/>
</dbReference>
<dbReference type="CDD" id="cd01127">
    <property type="entry name" value="TrwB_TraG_TraD_VirD4"/>
    <property type="match status" value="2"/>
</dbReference>
<dbReference type="GO" id="GO:0005886">
    <property type="term" value="C:plasma membrane"/>
    <property type="evidence" value="ECO:0007669"/>
    <property type="project" value="UniProtKB-SubCell"/>
</dbReference>
<evidence type="ECO:0000256" key="4">
    <source>
        <dbReference type="ARBA" id="ARBA00022692"/>
    </source>
</evidence>
<dbReference type="InterPro" id="IPR027417">
    <property type="entry name" value="P-loop_NTPase"/>
</dbReference>
<evidence type="ECO:0000256" key="3">
    <source>
        <dbReference type="ARBA" id="ARBA00022475"/>
    </source>
</evidence>
<gene>
    <name evidence="9" type="ORF">N7330_17800</name>
</gene>
<feature type="transmembrane region" description="Helical" evidence="8">
    <location>
        <begin position="85"/>
        <end position="110"/>
    </location>
</feature>
<evidence type="ECO:0000256" key="1">
    <source>
        <dbReference type="ARBA" id="ARBA00004651"/>
    </source>
</evidence>
<keyword evidence="4 8" id="KW-0812">Transmembrane</keyword>
<dbReference type="InterPro" id="IPR051539">
    <property type="entry name" value="T4SS-coupling_protein"/>
</dbReference>
<dbReference type="PANTHER" id="PTHR37937">
    <property type="entry name" value="CONJUGATIVE TRANSFER: DNA TRANSPORT"/>
    <property type="match status" value="1"/>
</dbReference>
<sequence length="846" mass="92846">MQGVYKLPQTPRNFGGLQWQALIAGLTLLFIVNILATQWMAHGFKYQAALGEPLTVAGPVAIYMPHMWAVWFLKFNQLAQPEVKQILWTGLMLAAGGSLASVLLAALIMYSRTRKLQQGNEHLHGSARWAERKDIEEMGLIGKGEGVYIGGWEDKKTGQIHYLRHNGPEHIIAFAPSRSGKGVGLVLPTLLSWPHSTVVYDIKGENYALTAGWREKQAGQRVLKFSPVELEGGHSFNPLSEIRLGTPRDVSEAQNIAFMLTHPKGDTDDEDHWVESATSLLTGVILYACYKAKAEGRIASLPEVAAVLTTPGQSFEETLNEMLLTPLDEANQYGWRTVRGNPTSVHPVVAEKAQEMLDKEDKELSGILSSAKVKLQLYSDPIVSANIGRSDFCVNDLVNGDKPTSLYIVVPPSDKDRLKPLTRLLFALIVNRLTESMKFEDGRSVQTYKHRLLALIDEFPTLGRMDNIVNSMGYTAGYGIKYYLIVQDKVQLNNVYGENELVFSGTHIRIAYAPNNPETAELLSRMTGTMTVVKADHSYSGNRLSPMLGQVSTNVQEIERPLMTPDECGRLPGPKKDARGNITEAGDMLIFVTGFSPIYGKQILYFKDEIFSKRAKLAPPVIVHDLAPVQDPKPQPLQEAEQTELQDFQEAEPVVAGEDEEQAAAAAAAMQLQQEQEQQAIAAMALHDSPPDELEPPPEPDFSEDMPPPDEGFAPPDEPTFSDDNEFTSGEPLAESGFEGEQPDLDGPTQPPEPPQDALQELAEAYPQEPEEIAPEALATVGAGEDEETAEAAGGKSLRANQAEGPPPAASPYVKRKPSLDSNSIPNPDMQPVEAKQVKPPRSFRP</sequence>
<evidence type="ECO:0000256" key="8">
    <source>
        <dbReference type="SAM" id="Phobius"/>
    </source>
</evidence>
<evidence type="ECO:0000256" key="7">
    <source>
        <dbReference type="SAM" id="MobiDB-lite"/>
    </source>
</evidence>
<feature type="transmembrane region" description="Helical" evidence="8">
    <location>
        <begin position="21"/>
        <end position="41"/>
    </location>
</feature>
<dbReference type="Gene3D" id="3.40.50.300">
    <property type="entry name" value="P-loop containing nucleotide triphosphate hydrolases"/>
    <property type="match status" value="1"/>
</dbReference>
<comment type="subcellular location">
    <subcellularLocation>
        <location evidence="1">Cell membrane</location>
        <topology evidence="1">Multi-pass membrane protein</topology>
    </subcellularLocation>
</comment>
<comment type="similarity">
    <text evidence="2">Belongs to the VirD4/TraG family.</text>
</comment>
<dbReference type="EMBL" id="JAODZU010000029">
    <property type="protein sequence ID" value="MDH0364884.1"/>
    <property type="molecule type" value="Genomic_DNA"/>
</dbReference>
<feature type="compositionally biased region" description="Acidic residues" evidence="7">
    <location>
        <begin position="641"/>
        <end position="650"/>
    </location>
</feature>
<organism evidence="9 10">
    <name type="scientific">Comamonas aquatica</name>
    <dbReference type="NCBI Taxonomy" id="225991"/>
    <lineage>
        <taxon>Bacteria</taxon>
        <taxon>Pseudomonadati</taxon>
        <taxon>Pseudomonadota</taxon>
        <taxon>Betaproteobacteria</taxon>
        <taxon>Burkholderiales</taxon>
        <taxon>Comamonadaceae</taxon>
        <taxon>Comamonas</taxon>
    </lineage>
</organism>
<dbReference type="SUPFAM" id="SSF52540">
    <property type="entry name" value="P-loop containing nucleoside triphosphate hydrolases"/>
    <property type="match status" value="1"/>
</dbReference>
<keyword evidence="5 8" id="KW-1133">Transmembrane helix</keyword>
<dbReference type="InterPro" id="IPR003688">
    <property type="entry name" value="TraG/VirD4"/>
</dbReference>
<evidence type="ECO:0000313" key="9">
    <source>
        <dbReference type="EMBL" id="MDH0364884.1"/>
    </source>
</evidence>
<feature type="transmembrane region" description="Helical" evidence="8">
    <location>
        <begin position="53"/>
        <end position="73"/>
    </location>
</feature>
<feature type="region of interest" description="Disordered" evidence="7">
    <location>
        <begin position="627"/>
        <end position="846"/>
    </location>
</feature>
<evidence type="ECO:0000256" key="2">
    <source>
        <dbReference type="ARBA" id="ARBA00008806"/>
    </source>
</evidence>
<dbReference type="Proteomes" id="UP001158297">
    <property type="component" value="Unassembled WGS sequence"/>
</dbReference>
<evidence type="ECO:0000256" key="5">
    <source>
        <dbReference type="ARBA" id="ARBA00022989"/>
    </source>
</evidence>
<feature type="compositionally biased region" description="Low complexity" evidence="7">
    <location>
        <begin position="663"/>
        <end position="688"/>
    </location>
</feature>
<reference evidence="9" key="1">
    <citation type="submission" date="2022-09" db="EMBL/GenBank/DDBJ databases">
        <title>Intensive care unit water sources are persistently colonized with multi-drug resistant bacteria and are the site of extensive horizontal gene transfer of antibiotic resistance genes.</title>
        <authorList>
            <person name="Diorio-Toth L."/>
        </authorList>
    </citation>
    <scope>NUCLEOTIDE SEQUENCE</scope>
    <source>
        <strain evidence="9">GD04130</strain>
    </source>
</reference>
<evidence type="ECO:0000313" key="10">
    <source>
        <dbReference type="Proteomes" id="UP001158297"/>
    </source>
</evidence>
<dbReference type="RefSeq" id="WP_279823154.1">
    <property type="nucleotide sequence ID" value="NZ_JAOCET010000002.1"/>
</dbReference>
<keyword evidence="3" id="KW-1003">Cell membrane</keyword>
<proteinExistence type="inferred from homology"/>
<evidence type="ECO:0000256" key="6">
    <source>
        <dbReference type="ARBA" id="ARBA00023136"/>
    </source>
</evidence>
<protein>
    <submittedName>
        <fullName evidence="9">Type IV secretory system conjugative DNA transfer family protein</fullName>
    </submittedName>
</protein>
<feature type="compositionally biased region" description="Acidic residues" evidence="7">
    <location>
        <begin position="691"/>
        <end position="708"/>
    </location>
</feature>